<dbReference type="Pfam" id="PF07332">
    <property type="entry name" value="Phage_holin_3_6"/>
    <property type="match status" value="1"/>
</dbReference>
<reference evidence="2 3" key="1">
    <citation type="submission" date="2018-06" db="EMBL/GenBank/DDBJ databases">
        <title>Comparative genomics of downy mildews reveals potential adaptations to biotrophy.</title>
        <authorList>
            <person name="Fletcher K."/>
            <person name="Klosterman S.J."/>
            <person name="Derevnina L."/>
            <person name="Martin F."/>
            <person name="Koike S."/>
            <person name="Reyes Chin-Wo S."/>
            <person name="Mou B."/>
            <person name="Michelmore R."/>
        </authorList>
    </citation>
    <scope>NUCLEOTIDE SEQUENCE [LARGE SCALE GENOMIC DNA]</scope>
    <source>
        <strain evidence="2 3">R13</strain>
    </source>
</reference>
<dbReference type="Proteomes" id="UP000286097">
    <property type="component" value="Unassembled WGS sequence"/>
</dbReference>
<accession>A0A425C0L5</accession>
<evidence type="ECO:0000313" key="2">
    <source>
        <dbReference type="EMBL" id="RQM10490.1"/>
    </source>
</evidence>
<sequence>MVQTRLELASLELTQARKAAVQSVVYSLLLALALALGSVAVWVFLIVLAWPDHGYAALVACAAFYLLLAAWFWLKLKGATQSERPLFEATVAELGRDRDAILKSIADQS</sequence>
<keyword evidence="1" id="KW-1133">Transmembrane helix</keyword>
<proteinExistence type="predicted"/>
<dbReference type="VEuPathDB" id="FungiDB:DD237_008492"/>
<evidence type="ECO:0000256" key="1">
    <source>
        <dbReference type="SAM" id="Phobius"/>
    </source>
</evidence>
<protein>
    <recommendedName>
        <fullName evidence="4">Phage holin family protein</fullName>
    </recommendedName>
</protein>
<feature type="transmembrane region" description="Helical" evidence="1">
    <location>
        <begin position="55"/>
        <end position="74"/>
    </location>
</feature>
<evidence type="ECO:0000313" key="3">
    <source>
        <dbReference type="Proteomes" id="UP000286097"/>
    </source>
</evidence>
<dbReference type="AlphaFoldDB" id="A0A425C0L5"/>
<comment type="caution">
    <text evidence="2">The sequence shown here is derived from an EMBL/GenBank/DDBJ whole genome shotgun (WGS) entry which is preliminary data.</text>
</comment>
<keyword evidence="1" id="KW-0472">Membrane</keyword>
<dbReference type="InterPro" id="IPR009937">
    <property type="entry name" value="Phage_holin_3_6"/>
</dbReference>
<evidence type="ECO:0008006" key="4">
    <source>
        <dbReference type="Google" id="ProtNLM"/>
    </source>
</evidence>
<gene>
    <name evidence="2" type="ORF">DD237_008492</name>
</gene>
<name>A0A425C0L5_9STRA</name>
<keyword evidence="1" id="KW-0812">Transmembrane</keyword>
<feature type="transmembrane region" description="Helical" evidence="1">
    <location>
        <begin position="24"/>
        <end position="49"/>
    </location>
</feature>
<dbReference type="EMBL" id="QKXF01000603">
    <property type="protein sequence ID" value="RQM10490.1"/>
    <property type="molecule type" value="Genomic_DNA"/>
</dbReference>
<organism evidence="2 3">
    <name type="scientific">Peronospora effusa</name>
    <dbReference type="NCBI Taxonomy" id="542832"/>
    <lineage>
        <taxon>Eukaryota</taxon>
        <taxon>Sar</taxon>
        <taxon>Stramenopiles</taxon>
        <taxon>Oomycota</taxon>
        <taxon>Peronosporomycetes</taxon>
        <taxon>Peronosporales</taxon>
        <taxon>Peronosporaceae</taxon>
        <taxon>Peronospora</taxon>
    </lineage>
</organism>